<accession>A0A846MQY7</accession>
<dbReference type="AlphaFoldDB" id="A0A846MQY7"/>
<dbReference type="RefSeq" id="WP_166919236.1">
    <property type="nucleotide sequence ID" value="NZ_JAASRN010000002.1"/>
</dbReference>
<evidence type="ECO:0000313" key="3">
    <source>
        <dbReference type="Proteomes" id="UP000537126"/>
    </source>
</evidence>
<dbReference type="GO" id="GO:0003725">
    <property type="term" value="F:double-stranded RNA binding"/>
    <property type="evidence" value="ECO:0007669"/>
    <property type="project" value="InterPro"/>
</dbReference>
<dbReference type="SUPFAM" id="SSF55821">
    <property type="entry name" value="YrdC/RibB"/>
    <property type="match status" value="1"/>
</dbReference>
<evidence type="ECO:0000259" key="1">
    <source>
        <dbReference type="Pfam" id="PF01300"/>
    </source>
</evidence>
<dbReference type="EMBL" id="JAASRN010000002">
    <property type="protein sequence ID" value="NIK73986.1"/>
    <property type="molecule type" value="Genomic_DNA"/>
</dbReference>
<organism evidence="2 3">
    <name type="scientific">Thermonema lapsum</name>
    <dbReference type="NCBI Taxonomy" id="28195"/>
    <lineage>
        <taxon>Bacteria</taxon>
        <taxon>Pseudomonadati</taxon>
        <taxon>Bacteroidota</taxon>
        <taxon>Cytophagia</taxon>
        <taxon>Cytophagales</taxon>
        <taxon>Thermonemataceae</taxon>
        <taxon>Thermonema</taxon>
    </lineage>
</organism>
<protein>
    <submittedName>
        <fullName evidence="2">tRNA A37 threonylcarbamoyladenosine synthetase subunit TsaC/SUA5/YrdC</fullName>
    </submittedName>
</protein>
<feature type="domain" description="YrdC-like" evidence="1">
    <location>
        <begin position="8"/>
        <end position="122"/>
    </location>
</feature>
<sequence>MIEIVKKLKAANLCLFPSSLGWWLIADSWKKEGIERLKEIKHTLTQKEWVLHIESIGLLSQYVAEVPDIAWDWMEMNQRPLWMKFEQYHCLPEGVEGNDFWISLSKEENWRKLLNRIGHPVIGILLGDTYVLDDTWDAYLPAMTLPKQRHRPDKVHLLNNGTIQSLEKGS</sequence>
<reference evidence="2 3" key="1">
    <citation type="submission" date="2020-03" db="EMBL/GenBank/DDBJ databases">
        <title>Genomic Encyclopedia of Type Strains, Phase IV (KMG-IV): sequencing the most valuable type-strain genomes for metagenomic binning, comparative biology and taxonomic classification.</title>
        <authorList>
            <person name="Goeker M."/>
        </authorList>
    </citation>
    <scope>NUCLEOTIDE SEQUENCE [LARGE SCALE GENOMIC DNA]</scope>
    <source>
        <strain evidence="2 3">DSM 5718</strain>
    </source>
</reference>
<keyword evidence="3" id="KW-1185">Reference proteome</keyword>
<dbReference type="Gene3D" id="3.90.870.10">
    <property type="entry name" value="DHBP synthase"/>
    <property type="match status" value="1"/>
</dbReference>
<evidence type="ECO:0000313" key="2">
    <source>
        <dbReference type="EMBL" id="NIK73986.1"/>
    </source>
</evidence>
<dbReference type="InterPro" id="IPR006070">
    <property type="entry name" value="Sua5-like_dom"/>
</dbReference>
<name>A0A846MQY7_9BACT</name>
<gene>
    <name evidence="2" type="ORF">FHS56_001499</name>
</gene>
<comment type="caution">
    <text evidence="2">The sequence shown here is derived from an EMBL/GenBank/DDBJ whole genome shotgun (WGS) entry which is preliminary data.</text>
</comment>
<proteinExistence type="predicted"/>
<dbReference type="InterPro" id="IPR017945">
    <property type="entry name" value="DHBP_synth_RibB-like_a/b_dom"/>
</dbReference>
<dbReference type="Pfam" id="PF01300">
    <property type="entry name" value="Sua5_yciO_yrdC"/>
    <property type="match status" value="1"/>
</dbReference>
<dbReference type="Proteomes" id="UP000537126">
    <property type="component" value="Unassembled WGS sequence"/>
</dbReference>